<proteinExistence type="predicted"/>
<reference evidence="1" key="1">
    <citation type="submission" date="2022-06" db="EMBL/GenBank/DDBJ databases">
        <title>Phylogenomic reconstructions and comparative analyses of Kickxellomycotina fungi.</title>
        <authorList>
            <person name="Reynolds N.K."/>
            <person name="Stajich J.E."/>
            <person name="Barry K."/>
            <person name="Grigoriev I.V."/>
            <person name="Crous P."/>
            <person name="Smith M.E."/>
        </authorList>
    </citation>
    <scope>NUCLEOTIDE SEQUENCE</scope>
    <source>
        <strain evidence="1">RSA 2271</strain>
    </source>
</reference>
<feature type="non-terminal residue" evidence="1">
    <location>
        <position position="1"/>
    </location>
</feature>
<protein>
    <submittedName>
        <fullName evidence="1">Uncharacterized protein</fullName>
    </submittedName>
</protein>
<sequence length="242" mass="27682">GIDLSDKDKLLVGRTNSWDLASLLIKPVQRILKYPLLFQELAFVSIGEDSRAVLRAKERVDLMAERVNNGGKKKAKANTIINSLSHDDSWSEQVDLTINRTLAMVCALEDMFRSITSQEQIAPEFMLNMPQSVFSRERCLRKAANLRQAIEIVRDEVVPLLKESGRLDKFYDVMRQVCSQFLVTGPYHHAARNTITASGDKQAIQAFQAIDQSIEKFKHVHLPLERIRWSTFWTETDKFFVG</sequence>
<gene>
    <name evidence="1" type="ORF">EV182_002582</name>
</gene>
<name>A0ACC1HF11_9FUNG</name>
<comment type="caution">
    <text evidence="1">The sequence shown here is derived from an EMBL/GenBank/DDBJ whole genome shotgun (WGS) entry which is preliminary data.</text>
</comment>
<keyword evidence="2" id="KW-1185">Reference proteome</keyword>
<organism evidence="1 2">
    <name type="scientific">Spiromyces aspiralis</name>
    <dbReference type="NCBI Taxonomy" id="68401"/>
    <lineage>
        <taxon>Eukaryota</taxon>
        <taxon>Fungi</taxon>
        <taxon>Fungi incertae sedis</taxon>
        <taxon>Zoopagomycota</taxon>
        <taxon>Kickxellomycotina</taxon>
        <taxon>Kickxellomycetes</taxon>
        <taxon>Kickxellales</taxon>
        <taxon>Kickxellaceae</taxon>
        <taxon>Spiromyces</taxon>
    </lineage>
</organism>
<dbReference type="Proteomes" id="UP001145114">
    <property type="component" value="Unassembled WGS sequence"/>
</dbReference>
<dbReference type="EMBL" id="JAMZIH010005693">
    <property type="protein sequence ID" value="KAJ1674777.1"/>
    <property type="molecule type" value="Genomic_DNA"/>
</dbReference>
<accession>A0ACC1HF11</accession>
<evidence type="ECO:0000313" key="1">
    <source>
        <dbReference type="EMBL" id="KAJ1674777.1"/>
    </source>
</evidence>
<evidence type="ECO:0000313" key="2">
    <source>
        <dbReference type="Proteomes" id="UP001145114"/>
    </source>
</evidence>